<evidence type="ECO:0000256" key="2">
    <source>
        <dbReference type="ARBA" id="ARBA00022729"/>
    </source>
</evidence>
<evidence type="ECO:0000256" key="5">
    <source>
        <dbReference type="PROSITE-ProRule" id="PRU00473"/>
    </source>
</evidence>
<dbReference type="Pfam" id="PF04355">
    <property type="entry name" value="BamE"/>
    <property type="match status" value="1"/>
</dbReference>
<accession>A0A502DDW5</accession>
<dbReference type="Gene3D" id="3.30.1330.60">
    <property type="entry name" value="OmpA-like domain"/>
    <property type="match status" value="1"/>
</dbReference>
<keyword evidence="3 5" id="KW-0472">Membrane</keyword>
<dbReference type="InterPro" id="IPR036737">
    <property type="entry name" value="OmpA-like_sf"/>
</dbReference>
<comment type="caution">
    <text evidence="8">The sequence shown here is derived from an EMBL/GenBank/DDBJ whole genome shotgun (WGS) entry which is preliminary data.</text>
</comment>
<feature type="signal peptide" evidence="6">
    <location>
        <begin position="1"/>
        <end position="19"/>
    </location>
</feature>
<proteinExistence type="predicted"/>
<dbReference type="Proteomes" id="UP000319212">
    <property type="component" value="Unassembled WGS sequence"/>
</dbReference>
<dbReference type="CDD" id="cd07185">
    <property type="entry name" value="OmpA_C-like"/>
    <property type="match status" value="1"/>
</dbReference>
<evidence type="ECO:0000256" key="4">
    <source>
        <dbReference type="ARBA" id="ARBA00023237"/>
    </source>
</evidence>
<dbReference type="PROSITE" id="PS51257">
    <property type="entry name" value="PROKAR_LIPOPROTEIN"/>
    <property type="match status" value="1"/>
</dbReference>
<organism evidence="8 9">
    <name type="scientific">Variovorax guangxiensis</name>
    <dbReference type="NCBI Taxonomy" id="1775474"/>
    <lineage>
        <taxon>Bacteria</taxon>
        <taxon>Pseudomonadati</taxon>
        <taxon>Pseudomonadota</taxon>
        <taxon>Betaproteobacteria</taxon>
        <taxon>Burkholderiales</taxon>
        <taxon>Comamonadaceae</taxon>
        <taxon>Variovorax</taxon>
    </lineage>
</organism>
<protein>
    <submittedName>
        <fullName evidence="8">Outer membrane protein assembly factor BamE</fullName>
    </submittedName>
</protein>
<gene>
    <name evidence="8" type="primary">bamE</name>
    <name evidence="8" type="ORF">EAH82_19485</name>
</gene>
<feature type="domain" description="OmpA-like" evidence="7">
    <location>
        <begin position="157"/>
        <end position="285"/>
    </location>
</feature>
<dbReference type="AlphaFoldDB" id="A0A502DDW5"/>
<evidence type="ECO:0000313" key="8">
    <source>
        <dbReference type="EMBL" id="TPG23775.1"/>
    </source>
</evidence>
<name>A0A502DDW5_9BURK</name>
<dbReference type="PROSITE" id="PS51123">
    <property type="entry name" value="OMPA_2"/>
    <property type="match status" value="1"/>
</dbReference>
<evidence type="ECO:0000259" key="7">
    <source>
        <dbReference type="PROSITE" id="PS51123"/>
    </source>
</evidence>
<dbReference type="GO" id="GO:0009279">
    <property type="term" value="C:cell outer membrane"/>
    <property type="evidence" value="ECO:0007669"/>
    <property type="project" value="UniProtKB-SubCell"/>
</dbReference>
<dbReference type="Pfam" id="PF00691">
    <property type="entry name" value="OmpA"/>
    <property type="match status" value="1"/>
</dbReference>
<evidence type="ECO:0000256" key="6">
    <source>
        <dbReference type="SAM" id="SignalP"/>
    </source>
</evidence>
<dbReference type="PANTHER" id="PTHR30329">
    <property type="entry name" value="STATOR ELEMENT OF FLAGELLAR MOTOR COMPLEX"/>
    <property type="match status" value="1"/>
</dbReference>
<dbReference type="InterPro" id="IPR007450">
    <property type="entry name" value="BamE_dom"/>
</dbReference>
<dbReference type="EMBL" id="RCZI01000007">
    <property type="protein sequence ID" value="TPG23775.1"/>
    <property type="molecule type" value="Genomic_DNA"/>
</dbReference>
<dbReference type="OrthoDB" id="5360144at2"/>
<comment type="subcellular location">
    <subcellularLocation>
        <location evidence="1">Cell outer membrane</location>
    </subcellularLocation>
</comment>
<dbReference type="PANTHER" id="PTHR30329:SF21">
    <property type="entry name" value="LIPOPROTEIN YIAD-RELATED"/>
    <property type="match status" value="1"/>
</dbReference>
<keyword evidence="2 6" id="KW-0732">Signal</keyword>
<dbReference type="SUPFAM" id="SSF103088">
    <property type="entry name" value="OmpA-like"/>
    <property type="match status" value="1"/>
</dbReference>
<dbReference type="InterPro" id="IPR006664">
    <property type="entry name" value="OMP_bac"/>
</dbReference>
<keyword evidence="4" id="KW-0998">Cell outer membrane</keyword>
<evidence type="ECO:0000313" key="9">
    <source>
        <dbReference type="Proteomes" id="UP000319212"/>
    </source>
</evidence>
<dbReference type="Gene3D" id="3.30.1450.10">
    <property type="match status" value="1"/>
</dbReference>
<dbReference type="RefSeq" id="WP_140844840.1">
    <property type="nucleotide sequence ID" value="NZ_RCZI01000007.1"/>
</dbReference>
<feature type="chain" id="PRO_5021459243" evidence="6">
    <location>
        <begin position="20"/>
        <end position="285"/>
    </location>
</feature>
<dbReference type="InterPro" id="IPR006665">
    <property type="entry name" value="OmpA-like"/>
</dbReference>
<dbReference type="PRINTS" id="PR01021">
    <property type="entry name" value="OMPADOMAIN"/>
</dbReference>
<sequence>MKQQSISSFVLAACVLALAGCASPTPSPSGTPPPPLAADHSVNFPDLDKAWLKGGTFVDVEQLRRIHTGMTKNQVRELISYPHFSEGLFGPREWNYIFNFRTGKGQEYITCQYMVHFDGDVRSQDFHWKGPNCEAMLNPPAAMAATPIAAVPVVAPAAPRKFTLGADGLFRFDGGHAPDLLPEGRRKIERLAADIRQNGGKPSITVIGHTDRLGSEAYNNTLSLERANTVRDLLVQQGVAASAIRAAGAGEQQPVVQCQGTTATPQLVSCLQPNRRVEIEVVTGS</sequence>
<dbReference type="InterPro" id="IPR050330">
    <property type="entry name" value="Bact_OuterMem_StrucFunc"/>
</dbReference>
<dbReference type="InterPro" id="IPR037873">
    <property type="entry name" value="BamE-like"/>
</dbReference>
<evidence type="ECO:0000256" key="1">
    <source>
        <dbReference type="ARBA" id="ARBA00004442"/>
    </source>
</evidence>
<reference evidence="8 9" key="1">
    <citation type="journal article" date="2019" name="Environ. Microbiol.">
        <title>Species interactions and distinct microbial communities in high Arctic permafrost affected cryosols are associated with the CH4 and CO2 gas fluxes.</title>
        <authorList>
            <person name="Altshuler I."/>
            <person name="Hamel J."/>
            <person name="Turney S."/>
            <person name="Magnuson E."/>
            <person name="Levesque R."/>
            <person name="Greer C."/>
            <person name="Whyte L.G."/>
        </authorList>
    </citation>
    <scope>NUCLEOTIDE SEQUENCE [LARGE SCALE GENOMIC DNA]</scope>
    <source>
        <strain evidence="8 9">S06.C</strain>
    </source>
</reference>
<evidence type="ECO:0000256" key="3">
    <source>
        <dbReference type="ARBA" id="ARBA00023136"/>
    </source>
</evidence>